<accession>A0AA97FF40</accession>
<feature type="transmembrane region" description="Helical" evidence="1">
    <location>
        <begin position="33"/>
        <end position="55"/>
    </location>
</feature>
<comment type="subcellular location">
    <subcellularLocation>
        <location evidence="1">Cell membrane</location>
        <topology evidence="1">Multi-pass membrane protein</topology>
    </subcellularLocation>
</comment>
<evidence type="ECO:0000313" key="3">
    <source>
        <dbReference type="Proteomes" id="UP001301797"/>
    </source>
</evidence>
<evidence type="ECO:0000313" key="2">
    <source>
        <dbReference type="EMBL" id="WOF17133.1"/>
    </source>
</evidence>
<feature type="transmembrane region" description="Helical" evidence="1">
    <location>
        <begin position="67"/>
        <end position="88"/>
    </location>
</feature>
<dbReference type="PANTHER" id="PTHR34300:SF2">
    <property type="entry name" value="QUEUOSINE PRECURSOR TRANSPORTER-RELATED"/>
    <property type="match status" value="1"/>
</dbReference>
<proteinExistence type="inferred from homology"/>
<sequence>MLKTTEEKTVFLISLYIAALIVANLLGNKITDIGGIVVSVAIFSYPVTFLVTDIIAEVHGEKKSKALVMAGTTALIFVLVLTALSVALPPATRFPFNDSYTDIFGSSLRLVFASIVSFAVSQTHDVWSFHFWKRKTNGRHLWLRNNISTATSQLIDTTIFMFIAFYMAAPMYTAGFIVALIIPYWIVKVIMALFDTPLCYLGVKWLKNSSE</sequence>
<dbReference type="PANTHER" id="PTHR34300">
    <property type="entry name" value="QUEUOSINE PRECURSOR TRANSPORTER-RELATED"/>
    <property type="match status" value="1"/>
</dbReference>
<gene>
    <name evidence="2" type="ORF">F1737_10815</name>
</gene>
<dbReference type="Proteomes" id="UP001301797">
    <property type="component" value="Chromosome"/>
</dbReference>
<dbReference type="Pfam" id="PF02592">
    <property type="entry name" value="Vut_1"/>
    <property type="match status" value="1"/>
</dbReference>
<comment type="similarity">
    <text evidence="1">Belongs to the vitamin uptake transporter (VUT/ECF) (TC 2.A.88) family. Q precursor transporter subfamily.</text>
</comment>
<dbReference type="GO" id="GO:0005886">
    <property type="term" value="C:plasma membrane"/>
    <property type="evidence" value="ECO:0007669"/>
    <property type="project" value="UniProtKB-SubCell"/>
</dbReference>
<keyword evidence="1" id="KW-0472">Membrane</keyword>
<dbReference type="KEGG" id="mefw:F1737_10815"/>
<organism evidence="2 3">
    <name type="scientific">Methanochimaera problematica</name>
    <dbReference type="NCBI Taxonomy" id="2609417"/>
    <lineage>
        <taxon>Archaea</taxon>
        <taxon>Methanobacteriati</taxon>
        <taxon>Methanobacteriota</taxon>
        <taxon>Stenosarchaea group</taxon>
        <taxon>Methanomicrobia</taxon>
        <taxon>Methanomicrobiales</taxon>
        <taxon>Methanomicrobiaceae</taxon>
        <taxon>Methanochimaera</taxon>
    </lineage>
</organism>
<dbReference type="GeneID" id="85230666"/>
<dbReference type="NCBIfam" id="TIGR00697">
    <property type="entry name" value="queuosine precursor transporter"/>
    <property type="match status" value="1"/>
</dbReference>
<keyword evidence="1" id="KW-0813">Transport</keyword>
<keyword evidence="1" id="KW-1133">Transmembrane helix</keyword>
<reference evidence="2 3" key="1">
    <citation type="submission" date="2019-09" db="EMBL/GenBank/DDBJ databases">
        <title>The complete genome of Methanoplanus sp. FWC-SCC4.</title>
        <authorList>
            <person name="Chen S.-C."/>
            <person name="Zhou Y.-Z."/>
            <person name="Lai M.-C."/>
        </authorList>
    </citation>
    <scope>NUCLEOTIDE SEQUENCE [LARGE SCALE GENOMIC DNA]</scope>
    <source>
        <strain evidence="2 3">FWC-SCC4</strain>
    </source>
</reference>
<dbReference type="GO" id="GO:0022857">
    <property type="term" value="F:transmembrane transporter activity"/>
    <property type="evidence" value="ECO:0007669"/>
    <property type="project" value="UniProtKB-UniRule"/>
</dbReference>
<keyword evidence="1" id="KW-0812">Transmembrane</keyword>
<comment type="function">
    <text evidence="1">Involved in the import of queuosine (Q) precursors, required for Q precursor salvage.</text>
</comment>
<dbReference type="AlphaFoldDB" id="A0AA97FF40"/>
<dbReference type="HAMAP" id="MF_02088">
    <property type="entry name" value="Q_prec_transport"/>
    <property type="match status" value="1"/>
</dbReference>
<keyword evidence="1" id="KW-1003">Cell membrane</keyword>
<dbReference type="InterPro" id="IPR003744">
    <property type="entry name" value="YhhQ"/>
</dbReference>
<name>A0AA97FF40_9EURY</name>
<dbReference type="EMBL" id="CP043875">
    <property type="protein sequence ID" value="WOF17133.1"/>
    <property type="molecule type" value="Genomic_DNA"/>
</dbReference>
<protein>
    <recommendedName>
        <fullName evidence="1">Probable queuosine precursor transporter</fullName>
        <shortName evidence="1">Q precursor transporter</shortName>
    </recommendedName>
</protein>
<evidence type="ECO:0000256" key="1">
    <source>
        <dbReference type="HAMAP-Rule" id="MF_02088"/>
    </source>
</evidence>
<feature type="transmembrane region" description="Helical" evidence="1">
    <location>
        <begin position="9"/>
        <end position="27"/>
    </location>
</feature>
<feature type="transmembrane region" description="Helical" evidence="1">
    <location>
        <begin position="174"/>
        <end position="194"/>
    </location>
</feature>
<keyword evidence="3" id="KW-1185">Reference proteome</keyword>
<dbReference type="RefSeq" id="WP_317136590.1">
    <property type="nucleotide sequence ID" value="NZ_CP043875.1"/>
</dbReference>